<dbReference type="Pfam" id="PF24793">
    <property type="entry name" value="GINT1_N"/>
    <property type="match status" value="1"/>
</dbReference>
<dbReference type="SUPFAM" id="SSF75005">
    <property type="entry name" value="Arabinanase/levansucrase/invertase"/>
    <property type="match status" value="1"/>
</dbReference>
<dbReference type="Gene3D" id="2.115.10.20">
    <property type="entry name" value="Glycosyl hydrolase domain, family 43"/>
    <property type="match status" value="1"/>
</dbReference>
<gene>
    <name evidence="2" type="ORF">ACFQL7_02715</name>
</gene>
<feature type="domain" description="Glucosamine inositolphosphorylceramide transferase 1 N-terminal" evidence="1">
    <location>
        <begin position="10"/>
        <end position="197"/>
    </location>
</feature>
<dbReference type="EMBL" id="JBHTAX010000001">
    <property type="protein sequence ID" value="MFC7188862.1"/>
    <property type="molecule type" value="Genomic_DNA"/>
</dbReference>
<keyword evidence="3" id="KW-1185">Reference proteome</keyword>
<protein>
    <recommendedName>
        <fullName evidence="1">Glucosamine inositolphosphorylceramide transferase 1 N-terminal domain-containing protein</fullName>
    </recommendedName>
</protein>
<dbReference type="Proteomes" id="UP001596417">
    <property type="component" value="Unassembled WGS sequence"/>
</dbReference>
<evidence type="ECO:0000259" key="1">
    <source>
        <dbReference type="Pfam" id="PF24793"/>
    </source>
</evidence>
<dbReference type="InterPro" id="IPR056442">
    <property type="entry name" value="GINT1_N"/>
</dbReference>
<organism evidence="2 3">
    <name type="scientific">Halocatena marina</name>
    <dbReference type="NCBI Taxonomy" id="2934937"/>
    <lineage>
        <taxon>Archaea</taxon>
        <taxon>Methanobacteriati</taxon>
        <taxon>Methanobacteriota</taxon>
        <taxon>Stenosarchaea group</taxon>
        <taxon>Halobacteria</taxon>
        <taxon>Halobacteriales</taxon>
        <taxon>Natronomonadaceae</taxon>
        <taxon>Halocatena</taxon>
    </lineage>
</organism>
<dbReference type="AlphaFoldDB" id="A0ABD5YJZ6"/>
<accession>A0ABD5YJZ6</accession>
<sequence length="234" mass="27073">MDVRSDRDQKEVHTSFPLVWKYKGEYYMCPPSGKRVELYKARSFPNNWKHVGNAIDVEYYSHDPTFIRYQNRWWLFTERDNRDVMIYHSRDLESEGWTPHKANPVVTDRLSAGRQGGRPICSGDRLFLYFQDSVENYGDRIRCYEVTDLSPSTYNDREMPTSPLLHEFGDGWAGDGMHTFDPWWLGPGKGWRCAVDGVREQHSVEDLFTIGIVDLPAHSSSAQPSTSTLPEGVE</sequence>
<dbReference type="InterPro" id="IPR023296">
    <property type="entry name" value="Glyco_hydro_beta-prop_sf"/>
</dbReference>
<evidence type="ECO:0000313" key="3">
    <source>
        <dbReference type="Proteomes" id="UP001596417"/>
    </source>
</evidence>
<dbReference type="RefSeq" id="WP_390204501.1">
    <property type="nucleotide sequence ID" value="NZ_JBHTAX010000001.1"/>
</dbReference>
<evidence type="ECO:0000313" key="2">
    <source>
        <dbReference type="EMBL" id="MFC7188862.1"/>
    </source>
</evidence>
<name>A0ABD5YJZ6_9EURY</name>
<proteinExistence type="predicted"/>
<reference evidence="2 3" key="1">
    <citation type="journal article" date="2019" name="Int. J. Syst. Evol. Microbiol.">
        <title>The Global Catalogue of Microorganisms (GCM) 10K type strain sequencing project: providing services to taxonomists for standard genome sequencing and annotation.</title>
        <authorList>
            <consortium name="The Broad Institute Genomics Platform"/>
            <consortium name="The Broad Institute Genome Sequencing Center for Infectious Disease"/>
            <person name="Wu L."/>
            <person name="Ma J."/>
        </authorList>
    </citation>
    <scope>NUCLEOTIDE SEQUENCE [LARGE SCALE GENOMIC DNA]</scope>
    <source>
        <strain evidence="2 3">RDMS1</strain>
    </source>
</reference>
<comment type="caution">
    <text evidence="2">The sequence shown here is derived from an EMBL/GenBank/DDBJ whole genome shotgun (WGS) entry which is preliminary data.</text>
</comment>